<evidence type="ECO:0000256" key="3">
    <source>
        <dbReference type="SAM" id="Phobius"/>
    </source>
</evidence>
<dbReference type="PATRIC" id="fig|1179773.3.peg.1158"/>
<comment type="subcellular location">
    <subcellularLocation>
        <location evidence="2">Cell membrane</location>
        <topology evidence="2">Multi-pass membrane protein</topology>
    </subcellularLocation>
</comment>
<dbReference type="Pfam" id="PF02632">
    <property type="entry name" value="BioY"/>
    <property type="match status" value="1"/>
</dbReference>
<dbReference type="EMBL" id="HE804045">
    <property type="protein sequence ID" value="CCH28479.1"/>
    <property type="molecule type" value="Genomic_DNA"/>
</dbReference>
<dbReference type="GO" id="GO:0015225">
    <property type="term" value="F:biotin transmembrane transporter activity"/>
    <property type="evidence" value="ECO:0007669"/>
    <property type="project" value="UniProtKB-UniRule"/>
</dbReference>
<keyword evidence="2" id="KW-0813">Transport</keyword>
<comment type="similarity">
    <text evidence="1 2">Belongs to the BioY family.</text>
</comment>
<keyword evidence="2" id="KW-1003">Cell membrane</keyword>
<name>K0JUJ3_SACES</name>
<protein>
    <recommendedName>
        <fullName evidence="2">Biotin transporter</fullName>
    </recommendedName>
</protein>
<dbReference type="InterPro" id="IPR003784">
    <property type="entry name" value="BioY"/>
</dbReference>
<keyword evidence="5" id="KW-1185">Reference proteome</keyword>
<accession>K0JUJ3</accession>
<dbReference type="HOGENOM" id="CLU_077931_2_0_11"/>
<feature type="transmembrane region" description="Helical" evidence="3">
    <location>
        <begin position="141"/>
        <end position="163"/>
    </location>
</feature>
<evidence type="ECO:0000256" key="2">
    <source>
        <dbReference type="PIRNR" id="PIRNR016661"/>
    </source>
</evidence>
<proteinExistence type="inferred from homology"/>
<dbReference type="GO" id="GO:0005886">
    <property type="term" value="C:plasma membrane"/>
    <property type="evidence" value="ECO:0007669"/>
    <property type="project" value="UniProtKB-SubCell"/>
</dbReference>
<sequence length="203" mass="20290">MVNLGPSRSLEVPVSVLAVNGRRVLADLVPGALARDIALVVAGAGLTGLAAQIALPVPGSPVPLTGQTFAALLVGAALGWQRGGAAMVLYLIAGVAGVPWFQGASSGMPASLGYVVGFVFAGVLVGHLAGRGGDRTPLRTVGTMAVGNLVIYAFGVPWLMAAANVSFGKALSLGVTPFLFGDALKIALAAGLLPAAWALVKRK</sequence>
<evidence type="ECO:0000313" key="5">
    <source>
        <dbReference type="Proteomes" id="UP000006281"/>
    </source>
</evidence>
<dbReference type="Proteomes" id="UP000006281">
    <property type="component" value="Chromosome"/>
</dbReference>
<dbReference type="PANTHER" id="PTHR34295:SF1">
    <property type="entry name" value="BIOTIN TRANSPORTER BIOY"/>
    <property type="match status" value="1"/>
</dbReference>
<dbReference type="KEGG" id="sesp:BN6_11530"/>
<dbReference type="AlphaFoldDB" id="K0JUJ3"/>
<evidence type="ECO:0000256" key="1">
    <source>
        <dbReference type="ARBA" id="ARBA00010692"/>
    </source>
</evidence>
<dbReference type="eggNOG" id="COG1268">
    <property type="taxonomic scope" value="Bacteria"/>
</dbReference>
<evidence type="ECO:0000313" key="4">
    <source>
        <dbReference type="EMBL" id="CCH28479.1"/>
    </source>
</evidence>
<dbReference type="PIRSF" id="PIRSF016661">
    <property type="entry name" value="BioY"/>
    <property type="match status" value="1"/>
</dbReference>
<reference evidence="4 5" key="1">
    <citation type="journal article" date="2012" name="BMC Genomics">
        <title>Complete genome sequence of Saccharothrix espanaensis DSM 44229T and comparison to the other completely sequenced Pseudonocardiaceae.</title>
        <authorList>
            <person name="Strobel T."/>
            <person name="Al-Dilaimi A."/>
            <person name="Blom J."/>
            <person name="Gessner A."/>
            <person name="Kalinowski J."/>
            <person name="Luzhetska M."/>
            <person name="Puhler A."/>
            <person name="Szczepanowski R."/>
            <person name="Bechthold A."/>
            <person name="Ruckert C."/>
        </authorList>
    </citation>
    <scope>NUCLEOTIDE SEQUENCE [LARGE SCALE GENOMIC DNA]</scope>
    <source>
        <strain evidence="5">ATCC 51144 / DSM 44229 / JCM 9112 / NBRC 15066 / NRRL 15764</strain>
    </source>
</reference>
<dbReference type="Gene3D" id="1.10.1760.20">
    <property type="match status" value="1"/>
</dbReference>
<dbReference type="STRING" id="1179773.BN6_11530"/>
<keyword evidence="3" id="KW-0812">Transmembrane</keyword>
<feature type="transmembrane region" description="Helical" evidence="3">
    <location>
        <begin position="111"/>
        <end position="129"/>
    </location>
</feature>
<keyword evidence="3" id="KW-1133">Transmembrane helix</keyword>
<organism evidence="4 5">
    <name type="scientific">Saccharothrix espanaensis (strain ATCC 51144 / DSM 44229 / JCM 9112 / NBRC 15066 / NRRL 15764)</name>
    <dbReference type="NCBI Taxonomy" id="1179773"/>
    <lineage>
        <taxon>Bacteria</taxon>
        <taxon>Bacillati</taxon>
        <taxon>Actinomycetota</taxon>
        <taxon>Actinomycetes</taxon>
        <taxon>Pseudonocardiales</taxon>
        <taxon>Pseudonocardiaceae</taxon>
        <taxon>Saccharothrix</taxon>
    </lineage>
</organism>
<feature type="transmembrane region" description="Helical" evidence="3">
    <location>
        <begin position="37"/>
        <end position="55"/>
    </location>
</feature>
<keyword evidence="2 3" id="KW-0472">Membrane</keyword>
<feature type="transmembrane region" description="Helical" evidence="3">
    <location>
        <begin position="183"/>
        <end position="200"/>
    </location>
</feature>
<dbReference type="PANTHER" id="PTHR34295">
    <property type="entry name" value="BIOTIN TRANSPORTER BIOY"/>
    <property type="match status" value="1"/>
</dbReference>
<gene>
    <name evidence="4" type="ordered locus">BN6_11530</name>
</gene>